<dbReference type="EMBL" id="QOIL01000042">
    <property type="protein sequence ID" value="RCG17412.1"/>
    <property type="molecule type" value="Genomic_DNA"/>
</dbReference>
<dbReference type="InterPro" id="IPR051010">
    <property type="entry name" value="BCAA_transport"/>
</dbReference>
<comment type="caution">
    <text evidence="4">The sequence shown here is derived from an EMBL/GenBank/DDBJ whole genome shotgun (WGS) entry which is preliminary data.</text>
</comment>
<sequence>MTVRGERLRVGVCLSLSGTYARFGRQARLGLEVWQAGDRAVELLVEDDESRPDVTEGGLLRLAERCDILLGPYSTQLMRRAGDVAARLDRLVWNHGGAGDDVQGAHPGHVVSVATPAGRYAEPFLRHLASEACGVPLWIAQGKGRFGRQVAAGAEAMAGLLGIPAIRLAPGRLPPPAGGRPWALMCAGSFEEDVETAGDAIALANPPFRLCAVAAGVREFGQVVGDPRGIFGVGQWFPGIGAKPEIGPDEAGFVATYTERAGVPPDYPAVQAAATAAIAVHCARVTGNTSRDALWAAATRLNTTTMFGDFRIDPLTGTQTAHRTVLVRWAANGPSPVR</sequence>
<dbReference type="PANTHER" id="PTHR30483">
    <property type="entry name" value="LEUCINE-SPECIFIC-BINDING PROTEIN"/>
    <property type="match status" value="1"/>
</dbReference>
<evidence type="ECO:0000313" key="5">
    <source>
        <dbReference type="Proteomes" id="UP000253094"/>
    </source>
</evidence>
<evidence type="ECO:0000313" key="4">
    <source>
        <dbReference type="EMBL" id="RCG17412.1"/>
    </source>
</evidence>
<dbReference type="InterPro" id="IPR028082">
    <property type="entry name" value="Peripla_BP_I"/>
</dbReference>
<protein>
    <recommendedName>
        <fullName evidence="3">Leucine-binding protein domain-containing protein</fullName>
    </recommendedName>
</protein>
<evidence type="ECO:0000259" key="3">
    <source>
        <dbReference type="Pfam" id="PF13458"/>
    </source>
</evidence>
<gene>
    <name evidence="4" type="ORF">DQ384_39750</name>
</gene>
<dbReference type="OrthoDB" id="3205221at2"/>
<evidence type="ECO:0000256" key="1">
    <source>
        <dbReference type="ARBA" id="ARBA00010062"/>
    </source>
</evidence>
<dbReference type="InterPro" id="IPR028081">
    <property type="entry name" value="Leu-bd"/>
</dbReference>
<dbReference type="SUPFAM" id="SSF53822">
    <property type="entry name" value="Periplasmic binding protein-like I"/>
    <property type="match status" value="1"/>
</dbReference>
<feature type="domain" description="Leucine-binding protein" evidence="3">
    <location>
        <begin position="8"/>
        <end position="164"/>
    </location>
</feature>
<name>A0A367EI55_9ACTN</name>
<dbReference type="PANTHER" id="PTHR30483:SF6">
    <property type="entry name" value="PERIPLASMIC BINDING PROTEIN OF ABC TRANSPORTER FOR NATURAL AMINO ACIDS"/>
    <property type="match status" value="1"/>
</dbReference>
<proteinExistence type="inferred from homology"/>
<organism evidence="4 5">
    <name type="scientific">Sphaerisporangium album</name>
    <dbReference type="NCBI Taxonomy" id="509200"/>
    <lineage>
        <taxon>Bacteria</taxon>
        <taxon>Bacillati</taxon>
        <taxon>Actinomycetota</taxon>
        <taxon>Actinomycetes</taxon>
        <taxon>Streptosporangiales</taxon>
        <taxon>Streptosporangiaceae</taxon>
        <taxon>Sphaerisporangium</taxon>
    </lineage>
</organism>
<keyword evidence="2" id="KW-0732">Signal</keyword>
<dbReference type="Gene3D" id="3.40.50.2300">
    <property type="match status" value="3"/>
</dbReference>
<keyword evidence="5" id="KW-1185">Reference proteome</keyword>
<reference evidence="4 5" key="1">
    <citation type="submission" date="2018-06" db="EMBL/GenBank/DDBJ databases">
        <title>Sphaerisporangium craniellae sp. nov., isolated from a marine sponge in the South China Sea.</title>
        <authorList>
            <person name="Li L."/>
        </authorList>
    </citation>
    <scope>NUCLEOTIDE SEQUENCE [LARGE SCALE GENOMIC DNA]</scope>
    <source>
        <strain evidence="4 5">CCTCC AA 208026</strain>
    </source>
</reference>
<comment type="similarity">
    <text evidence="1">Belongs to the leucine-binding protein family.</text>
</comment>
<dbReference type="Proteomes" id="UP000253094">
    <property type="component" value="Unassembled WGS sequence"/>
</dbReference>
<dbReference type="RefSeq" id="WP_114034063.1">
    <property type="nucleotide sequence ID" value="NZ_QOIL01000042.1"/>
</dbReference>
<accession>A0A367EI55</accession>
<dbReference type="Pfam" id="PF13458">
    <property type="entry name" value="Peripla_BP_6"/>
    <property type="match status" value="1"/>
</dbReference>
<evidence type="ECO:0000256" key="2">
    <source>
        <dbReference type="ARBA" id="ARBA00022729"/>
    </source>
</evidence>
<dbReference type="AlphaFoldDB" id="A0A367EI55"/>